<keyword evidence="11" id="KW-1185">Reference proteome</keyword>
<dbReference type="GO" id="GO:0015679">
    <property type="term" value="P:plasma membrane copper ion transport"/>
    <property type="evidence" value="ECO:0007669"/>
    <property type="project" value="TreeGrafter"/>
</dbReference>
<evidence type="ECO:0000259" key="6">
    <source>
        <dbReference type="Pfam" id="PF19335"/>
    </source>
</evidence>
<dbReference type="GO" id="GO:0030288">
    <property type="term" value="C:outer membrane-bounded periplasmic space"/>
    <property type="evidence" value="ECO:0007669"/>
    <property type="project" value="TreeGrafter"/>
</dbReference>
<dbReference type="Proteomes" id="UP000473278">
    <property type="component" value="Unassembled WGS sequence"/>
</dbReference>
<evidence type="ECO:0000313" key="10">
    <source>
        <dbReference type="EMBL" id="NGP75518.1"/>
    </source>
</evidence>
<name>A0A6M1STU0_9BACT</name>
<reference evidence="10 11" key="1">
    <citation type="submission" date="2020-02" db="EMBL/GenBank/DDBJ databases">
        <title>Balneolaceae bacterium YR4-1, complete genome.</title>
        <authorList>
            <person name="Li Y."/>
            <person name="Wu S."/>
        </authorList>
    </citation>
    <scope>NUCLEOTIDE SEQUENCE [LARGE SCALE GENOMIC DNA]</scope>
    <source>
        <strain evidence="10 11">YR4-1</strain>
    </source>
</reference>
<evidence type="ECO:0000259" key="5">
    <source>
        <dbReference type="Pfam" id="PF11827"/>
    </source>
</evidence>
<dbReference type="GO" id="GO:0060003">
    <property type="term" value="P:copper ion export"/>
    <property type="evidence" value="ECO:0007669"/>
    <property type="project" value="TreeGrafter"/>
</dbReference>
<feature type="domain" description="CusB-like beta-barrel" evidence="8">
    <location>
        <begin position="257"/>
        <end position="329"/>
    </location>
</feature>
<dbReference type="PANTHER" id="PTHR30097">
    <property type="entry name" value="CATION EFFLUX SYSTEM PROTEIN CUSB"/>
    <property type="match status" value="1"/>
</dbReference>
<feature type="compositionally biased region" description="Basic and acidic residues" evidence="3">
    <location>
        <begin position="420"/>
        <end position="434"/>
    </location>
</feature>
<dbReference type="InterPro" id="IPR021782">
    <property type="entry name" value="DUF3347"/>
</dbReference>
<dbReference type="InterPro" id="IPR058791">
    <property type="entry name" value="3HB_CusB"/>
</dbReference>
<dbReference type="InterPro" id="IPR058649">
    <property type="entry name" value="CzcB_C"/>
</dbReference>
<feature type="compositionally biased region" description="Basic and acidic residues" evidence="3">
    <location>
        <begin position="506"/>
        <end position="516"/>
    </location>
</feature>
<dbReference type="Pfam" id="PF25954">
    <property type="entry name" value="Beta-barrel_RND_2"/>
    <property type="match status" value="1"/>
</dbReference>
<dbReference type="Pfam" id="PF25975">
    <property type="entry name" value="CzcB_C"/>
    <property type="match status" value="1"/>
</dbReference>
<dbReference type="InterPro" id="IPR058792">
    <property type="entry name" value="Beta-barrel_RND_2"/>
</dbReference>
<keyword evidence="2" id="KW-0813">Transport</keyword>
<feature type="transmembrane region" description="Helical" evidence="4">
    <location>
        <begin position="12"/>
        <end position="30"/>
    </location>
</feature>
<dbReference type="AlphaFoldDB" id="A0A6M1STU0"/>
<sequence length="603" mass="67388">MKKQIDFQQIAKIAGVLLIGLFLGWLFFGGSTEQPSSTQEHVEQAHTDTEGNIVYTCSMHPNVRESEPGNCPICGMELIPVNSASSDGEESPYELTMTQAAMKLAEVQTTRVVTEEAINSIRMPGKVVVDERRISNVTAHFPGRIKELYVDFTGERVQEGERLASIYSPQLLTAQRELLETSKHKEQNPALYEATRRKLKLWELPEEEINRIENSGEVMTDIDIVSPAEGYVLNRNISTEDHVMEGTVMYKIANLSKVWVVFNAYESDLAGIDVGDDVSFNVDAYPGETFNAQVTYIDPVLDPQSRTANVRAEAVNNDRRLKPQMLAEGIISSNISRGEGQLLVPKSAVLWTGERSVIYVKKPNTEQPTFEFREVVLGQRVGDRYVVKSGVSEGEEVVTNGNFKIDSAAQLSGKASMMNREPDGRKPARHDHGSMEMNNGQMKSTQEPKTEKSDTTEHRHISHLDNLLNEYQNMKEALADDRLDEAKKYLHSFRQEAVQSSQMTDHSAHANTHEDHHSAMLASIKEAENAQNAESFRRAFAGISEHLTKAVQNQGYNEQSLFLQYCPMAIDGEGATWLSTTPKIKNPYMGQKMPGCGETKTEI</sequence>
<feature type="domain" description="CusB-like three alpha-helical bundle" evidence="7">
    <location>
        <begin position="171"/>
        <end position="219"/>
    </location>
</feature>
<dbReference type="FunFam" id="2.40.30.170:FF:000010">
    <property type="entry name" value="Efflux RND transporter periplasmic adaptor subunit"/>
    <property type="match status" value="1"/>
</dbReference>
<feature type="region of interest" description="Disordered" evidence="3">
    <location>
        <begin position="496"/>
        <end position="516"/>
    </location>
</feature>
<keyword evidence="4" id="KW-0812">Transmembrane</keyword>
<comment type="caution">
    <text evidence="10">The sequence shown here is derived from an EMBL/GenBank/DDBJ whole genome shotgun (WGS) entry which is preliminary data.</text>
</comment>
<keyword evidence="4" id="KW-0472">Membrane</keyword>
<proteinExistence type="inferred from homology"/>
<dbReference type="Pfam" id="PF11827">
    <property type="entry name" value="DUF3347"/>
    <property type="match status" value="1"/>
</dbReference>
<feature type="region of interest" description="Disordered" evidence="3">
    <location>
        <begin position="411"/>
        <end position="458"/>
    </location>
</feature>
<keyword evidence="4" id="KW-1133">Transmembrane helix</keyword>
<dbReference type="Gene3D" id="2.40.420.20">
    <property type="match status" value="1"/>
</dbReference>
<dbReference type="EMBL" id="JAALLT010000001">
    <property type="protein sequence ID" value="NGP75518.1"/>
    <property type="molecule type" value="Genomic_DNA"/>
</dbReference>
<dbReference type="Gene3D" id="6.10.140.730">
    <property type="match status" value="1"/>
</dbReference>
<feature type="compositionally biased region" description="Basic and acidic residues" evidence="3">
    <location>
        <begin position="446"/>
        <end position="458"/>
    </location>
</feature>
<dbReference type="Gene3D" id="2.40.30.170">
    <property type="match status" value="1"/>
</dbReference>
<evidence type="ECO:0000259" key="7">
    <source>
        <dbReference type="Pfam" id="PF25869"/>
    </source>
</evidence>
<comment type="similarity">
    <text evidence="1">Belongs to the membrane fusion protein (MFP) (TC 8.A.1) family.</text>
</comment>
<evidence type="ECO:0000256" key="4">
    <source>
        <dbReference type="SAM" id="Phobius"/>
    </source>
</evidence>
<feature type="compositionally biased region" description="Polar residues" evidence="3">
    <location>
        <begin position="436"/>
        <end position="445"/>
    </location>
</feature>
<evidence type="ECO:0000256" key="2">
    <source>
        <dbReference type="ARBA" id="ARBA00022448"/>
    </source>
</evidence>
<feature type="domain" description="DUF3347" evidence="5">
    <location>
        <begin position="468"/>
        <end position="557"/>
    </location>
</feature>
<dbReference type="NCBIfam" id="TIGR01730">
    <property type="entry name" value="RND_mfp"/>
    <property type="match status" value="1"/>
</dbReference>
<dbReference type="RefSeq" id="WP_165138889.1">
    <property type="nucleotide sequence ID" value="NZ_JAALLT010000001.1"/>
</dbReference>
<dbReference type="InterPro" id="IPR006143">
    <property type="entry name" value="RND_pump_MFP"/>
</dbReference>
<evidence type="ECO:0000256" key="3">
    <source>
        <dbReference type="SAM" id="MobiDB-lite"/>
    </source>
</evidence>
<dbReference type="Pfam" id="PF19335">
    <property type="entry name" value="HMBD"/>
    <property type="match status" value="1"/>
</dbReference>
<evidence type="ECO:0000259" key="8">
    <source>
        <dbReference type="Pfam" id="PF25954"/>
    </source>
</evidence>
<dbReference type="GO" id="GO:0016020">
    <property type="term" value="C:membrane"/>
    <property type="evidence" value="ECO:0007669"/>
    <property type="project" value="InterPro"/>
</dbReference>
<organism evidence="10 11">
    <name type="scientific">Halalkalibaculum roseum</name>
    <dbReference type="NCBI Taxonomy" id="2709311"/>
    <lineage>
        <taxon>Bacteria</taxon>
        <taxon>Pseudomonadati</taxon>
        <taxon>Balneolota</taxon>
        <taxon>Balneolia</taxon>
        <taxon>Balneolales</taxon>
        <taxon>Balneolaceae</taxon>
        <taxon>Halalkalibaculum</taxon>
    </lineage>
</organism>
<dbReference type="GO" id="GO:0046914">
    <property type="term" value="F:transition metal ion binding"/>
    <property type="evidence" value="ECO:0007669"/>
    <property type="project" value="TreeGrafter"/>
</dbReference>
<feature type="domain" description="Heavy metal binding" evidence="6">
    <location>
        <begin position="54"/>
        <end position="81"/>
    </location>
</feature>
<protein>
    <submittedName>
        <fullName evidence="10">Efflux RND transporter periplasmic adaptor subunit</fullName>
    </submittedName>
</protein>
<gene>
    <name evidence="10" type="ORF">G3570_02660</name>
</gene>
<dbReference type="InterPro" id="IPR051909">
    <property type="entry name" value="MFP_Cation_Efflux"/>
</dbReference>
<dbReference type="GO" id="GO:0022857">
    <property type="term" value="F:transmembrane transporter activity"/>
    <property type="evidence" value="ECO:0007669"/>
    <property type="project" value="InterPro"/>
</dbReference>
<dbReference type="InterPro" id="IPR045800">
    <property type="entry name" value="HMBD"/>
</dbReference>
<evidence type="ECO:0000259" key="9">
    <source>
        <dbReference type="Pfam" id="PF25975"/>
    </source>
</evidence>
<dbReference type="Pfam" id="PF25869">
    <property type="entry name" value="3HB_CusB"/>
    <property type="match status" value="1"/>
</dbReference>
<dbReference type="PANTHER" id="PTHR30097:SF4">
    <property type="entry name" value="SLR6042 PROTEIN"/>
    <property type="match status" value="1"/>
</dbReference>
<dbReference type="SUPFAM" id="SSF111369">
    <property type="entry name" value="HlyD-like secretion proteins"/>
    <property type="match status" value="1"/>
</dbReference>
<dbReference type="Gene3D" id="2.40.50.100">
    <property type="match status" value="1"/>
</dbReference>
<feature type="domain" description="CzcB-like C-terminal circularly permuted SH3-like" evidence="9">
    <location>
        <begin position="343"/>
        <end position="404"/>
    </location>
</feature>
<evidence type="ECO:0000256" key="1">
    <source>
        <dbReference type="ARBA" id="ARBA00009477"/>
    </source>
</evidence>
<evidence type="ECO:0000313" key="11">
    <source>
        <dbReference type="Proteomes" id="UP000473278"/>
    </source>
</evidence>
<accession>A0A6M1STU0</accession>